<reference evidence="2 3" key="1">
    <citation type="journal article" date="2015" name="Genome Biol.">
        <title>Comparative genomics of Steinernema reveals deeply conserved gene regulatory networks.</title>
        <authorList>
            <person name="Dillman A.R."/>
            <person name="Macchietto M."/>
            <person name="Porter C.F."/>
            <person name="Rogers A."/>
            <person name="Williams B."/>
            <person name="Antoshechkin I."/>
            <person name="Lee M.M."/>
            <person name="Goodwin Z."/>
            <person name="Lu X."/>
            <person name="Lewis E.E."/>
            <person name="Goodrich-Blair H."/>
            <person name="Stock S.P."/>
            <person name="Adams B.J."/>
            <person name="Sternberg P.W."/>
            <person name="Mortazavi A."/>
        </authorList>
    </citation>
    <scope>NUCLEOTIDE SEQUENCE [LARGE SCALE GENOMIC DNA]</scope>
    <source>
        <strain evidence="2 3">ALL</strain>
    </source>
</reference>
<reference evidence="2 3" key="2">
    <citation type="journal article" date="2019" name="G3 (Bethesda)">
        <title>Hybrid Assembly of the Genome of the Entomopathogenic Nematode Steinernema carpocapsae Identifies the X-Chromosome.</title>
        <authorList>
            <person name="Serra L."/>
            <person name="Macchietto M."/>
            <person name="Macias-Munoz A."/>
            <person name="McGill C.J."/>
            <person name="Rodriguez I.M."/>
            <person name="Rodriguez B."/>
            <person name="Murad R."/>
            <person name="Mortazavi A."/>
        </authorList>
    </citation>
    <scope>NUCLEOTIDE SEQUENCE [LARGE SCALE GENOMIC DNA]</scope>
    <source>
        <strain evidence="2 3">ALL</strain>
    </source>
</reference>
<evidence type="ECO:0000313" key="2">
    <source>
        <dbReference type="EMBL" id="TMS33328.1"/>
    </source>
</evidence>
<feature type="compositionally biased region" description="Basic and acidic residues" evidence="1">
    <location>
        <begin position="166"/>
        <end position="176"/>
    </location>
</feature>
<evidence type="ECO:0000256" key="1">
    <source>
        <dbReference type="SAM" id="MobiDB-lite"/>
    </source>
</evidence>
<proteinExistence type="predicted"/>
<name>A0A4U8UP86_STECR</name>
<comment type="caution">
    <text evidence="2">The sequence shown here is derived from an EMBL/GenBank/DDBJ whole genome shotgun (WGS) entry which is preliminary data.</text>
</comment>
<protein>
    <submittedName>
        <fullName evidence="2">Uncharacterized protein</fullName>
    </submittedName>
</protein>
<evidence type="ECO:0000313" key="3">
    <source>
        <dbReference type="Proteomes" id="UP000298663"/>
    </source>
</evidence>
<accession>A0A4U8UP86</accession>
<dbReference type="Proteomes" id="UP000298663">
    <property type="component" value="Unassembled WGS sequence"/>
</dbReference>
<dbReference type="AlphaFoldDB" id="A0A4U8UP86"/>
<feature type="region of interest" description="Disordered" evidence="1">
    <location>
        <begin position="133"/>
        <end position="176"/>
    </location>
</feature>
<keyword evidence="3" id="KW-1185">Reference proteome</keyword>
<gene>
    <name evidence="2" type="ORF">L596_001087</name>
</gene>
<sequence length="176" mass="19878">MTNMILGEAKLQIDENEWISEKSNERLKKMNTVKDFLFGTSKTFFDVEMVLAALKIFMKFYNSAASALAARISLNRHIAEGFFAKLRLLSLLLSEMTLSEDVVLKRLSVPLLRGLGFTEFRASSGRVVNKETDQRSFNSLKSLETSDERPGRKSKTSPENSVARGRAKDDHTGSHW</sequence>
<dbReference type="EMBL" id="AZBU02000001">
    <property type="protein sequence ID" value="TMS33328.1"/>
    <property type="molecule type" value="Genomic_DNA"/>
</dbReference>
<organism evidence="2 3">
    <name type="scientific">Steinernema carpocapsae</name>
    <name type="common">Entomopathogenic nematode</name>
    <dbReference type="NCBI Taxonomy" id="34508"/>
    <lineage>
        <taxon>Eukaryota</taxon>
        <taxon>Metazoa</taxon>
        <taxon>Ecdysozoa</taxon>
        <taxon>Nematoda</taxon>
        <taxon>Chromadorea</taxon>
        <taxon>Rhabditida</taxon>
        <taxon>Tylenchina</taxon>
        <taxon>Panagrolaimomorpha</taxon>
        <taxon>Strongyloidoidea</taxon>
        <taxon>Steinernematidae</taxon>
        <taxon>Steinernema</taxon>
    </lineage>
</organism>